<accession>A0AA36HKV2</accession>
<feature type="domain" description="Myotubularin phosphatase" evidence="4">
    <location>
        <begin position="1"/>
        <end position="372"/>
    </location>
</feature>
<sequence length="471" mass="52753">MGIDTSLIPNPECPWRVSELNRSYKLCSSYPSCLVLPRRMPDQALREVAAFRKRGRLPAMSWCGGPELGFASLWRCSQTTEGLIGTKCVEDQSMINAIRLGNGWKERKQEERDLLLIDLRPKMSAWANKAGGGGFESYPNTGIIFGGIDNIHVVRDAWRAMGAAVTRIHENQAGSWMKDVANSGWYDYIGAILACTLKAVTEIVTFKCNVMIHCSDGWDRTAQVSSLAMLCMDPYYRTQAGFLKLVQKEWCSFGHRFRTRLALGDAPTTEYSPVIVQWLECVFQLLQQFPDAFEFTDDALLRLAEEVFTNRYGTFFQDNELERSHVVAGTLSLWSALLEDSQTWQNAGYKAEQMRIFPSVCQATYGIWEAYWFRFHARGARLKPAPLPPSERTAPSPSSLAPSPEVTEDPFAPDFLEGPSDHAEPSLFSPAELIPKAKAAPPPPPLFGDDDEDVFAKHTKRGDKSLTEEAT</sequence>
<evidence type="ECO:0000256" key="2">
    <source>
        <dbReference type="PIRSR" id="PIRSR630564-2"/>
    </source>
</evidence>
<gene>
    <name evidence="5" type="ORF">EVOR1521_LOCUS1404</name>
</gene>
<dbReference type="PANTHER" id="PTHR10807">
    <property type="entry name" value="MYOTUBULARIN-RELATED"/>
    <property type="match status" value="1"/>
</dbReference>
<dbReference type="EMBL" id="CAUJNA010000047">
    <property type="protein sequence ID" value="CAJ1370958.1"/>
    <property type="molecule type" value="Genomic_DNA"/>
</dbReference>
<dbReference type="PROSITE" id="PS00383">
    <property type="entry name" value="TYR_PHOSPHATASE_1"/>
    <property type="match status" value="1"/>
</dbReference>
<feature type="compositionally biased region" description="Low complexity" evidence="3">
    <location>
        <begin position="394"/>
        <end position="404"/>
    </location>
</feature>
<dbReference type="CDD" id="cd14507">
    <property type="entry name" value="PTP-MTM-like"/>
    <property type="match status" value="1"/>
</dbReference>
<dbReference type="SUPFAM" id="SSF52799">
    <property type="entry name" value="(Phosphotyrosine protein) phosphatases II"/>
    <property type="match status" value="1"/>
</dbReference>
<dbReference type="Pfam" id="PF06602">
    <property type="entry name" value="Myotub-related"/>
    <property type="match status" value="1"/>
</dbReference>
<keyword evidence="6" id="KW-1185">Reference proteome</keyword>
<evidence type="ECO:0000256" key="3">
    <source>
        <dbReference type="SAM" id="MobiDB-lite"/>
    </source>
</evidence>
<dbReference type="InterPro" id="IPR030564">
    <property type="entry name" value="Myotubularin"/>
</dbReference>
<feature type="binding site" evidence="2">
    <location>
        <begin position="214"/>
        <end position="220"/>
    </location>
    <ligand>
        <name>substrate</name>
    </ligand>
</feature>
<proteinExistence type="predicted"/>
<dbReference type="InterPro" id="IPR016130">
    <property type="entry name" value="Tyr_Pase_AS"/>
</dbReference>
<dbReference type="InterPro" id="IPR029021">
    <property type="entry name" value="Prot-tyrosine_phosphatase-like"/>
</dbReference>
<dbReference type="PANTHER" id="PTHR10807:SF128">
    <property type="entry name" value="PHOSPHATIDYLINOSITOL-3,5-BISPHOSPHATE 3-PHOSPHATASE"/>
    <property type="match status" value="1"/>
</dbReference>
<feature type="region of interest" description="Disordered" evidence="3">
    <location>
        <begin position="386"/>
        <end position="471"/>
    </location>
</feature>
<comment type="caution">
    <text evidence="5">The sequence shown here is derived from an EMBL/GenBank/DDBJ whole genome shotgun (WGS) entry which is preliminary data.</text>
</comment>
<dbReference type="AlphaFoldDB" id="A0AA36HKV2"/>
<dbReference type="PROSITE" id="PS51339">
    <property type="entry name" value="PPASE_MYOTUBULARIN"/>
    <property type="match status" value="1"/>
</dbReference>
<protein>
    <recommendedName>
        <fullName evidence="4">Myotubularin phosphatase domain-containing protein</fullName>
    </recommendedName>
</protein>
<dbReference type="InterPro" id="IPR010569">
    <property type="entry name" value="Myotubularin-like_Pase_dom"/>
</dbReference>
<name>A0AA36HKV2_9DINO</name>
<evidence type="ECO:0000313" key="6">
    <source>
        <dbReference type="Proteomes" id="UP001178507"/>
    </source>
</evidence>
<reference evidence="5" key="1">
    <citation type="submission" date="2023-08" db="EMBL/GenBank/DDBJ databases">
        <authorList>
            <person name="Chen Y."/>
            <person name="Shah S."/>
            <person name="Dougan E. K."/>
            <person name="Thang M."/>
            <person name="Chan C."/>
        </authorList>
    </citation>
    <scope>NUCLEOTIDE SEQUENCE</scope>
</reference>
<feature type="binding site" evidence="2">
    <location>
        <begin position="150"/>
        <end position="151"/>
    </location>
    <ligand>
        <name>substrate</name>
    </ligand>
</feature>
<evidence type="ECO:0000313" key="5">
    <source>
        <dbReference type="EMBL" id="CAJ1370958.1"/>
    </source>
</evidence>
<feature type="compositionally biased region" description="Basic and acidic residues" evidence="3">
    <location>
        <begin position="462"/>
        <end position="471"/>
    </location>
</feature>
<evidence type="ECO:0000256" key="1">
    <source>
        <dbReference type="PIRSR" id="PIRSR630564-1"/>
    </source>
</evidence>
<evidence type="ECO:0000259" key="4">
    <source>
        <dbReference type="PROSITE" id="PS51339"/>
    </source>
</evidence>
<organism evidence="5 6">
    <name type="scientific">Effrenium voratum</name>
    <dbReference type="NCBI Taxonomy" id="2562239"/>
    <lineage>
        <taxon>Eukaryota</taxon>
        <taxon>Sar</taxon>
        <taxon>Alveolata</taxon>
        <taxon>Dinophyceae</taxon>
        <taxon>Suessiales</taxon>
        <taxon>Symbiodiniaceae</taxon>
        <taxon>Effrenium</taxon>
    </lineage>
</organism>
<dbReference type="Proteomes" id="UP001178507">
    <property type="component" value="Unassembled WGS sequence"/>
</dbReference>
<dbReference type="GO" id="GO:0005737">
    <property type="term" value="C:cytoplasm"/>
    <property type="evidence" value="ECO:0007669"/>
    <property type="project" value="TreeGrafter"/>
</dbReference>
<feature type="active site" description="Phosphocysteine intermediate" evidence="1">
    <location>
        <position position="214"/>
    </location>
</feature>